<name>A0A3P9M9V2_ORYLA</name>
<accession>A0A3P9M9V2</accession>
<evidence type="ECO:0000259" key="1">
    <source>
        <dbReference type="Pfam" id="PF06911"/>
    </source>
</evidence>
<dbReference type="PANTHER" id="PTHR21068:SF43">
    <property type="entry name" value="SPARTIN"/>
    <property type="match status" value="1"/>
</dbReference>
<dbReference type="AlphaFoldDB" id="A0A3P9M9V2"/>
<proteinExistence type="predicted"/>
<reference evidence="2" key="4">
    <citation type="submission" date="2025-09" db="UniProtKB">
        <authorList>
            <consortium name="Ensembl"/>
        </authorList>
    </citation>
    <scope>IDENTIFICATION</scope>
    <source>
        <strain evidence="2">HNI</strain>
    </source>
</reference>
<dbReference type="InterPro" id="IPR045036">
    <property type="entry name" value="Spartin-like"/>
</dbReference>
<reference evidence="2 3" key="2">
    <citation type="submission" date="2017-04" db="EMBL/GenBank/DDBJ databases">
        <title>CpG methylation of centromeres and impact of large insertions on vertebrate speciation.</title>
        <authorList>
            <person name="Ichikawa K."/>
            <person name="Yoshimura J."/>
            <person name="Morishita S."/>
        </authorList>
    </citation>
    <scope>NUCLEOTIDE SEQUENCE</scope>
    <source>
        <strain evidence="2 3">HNI</strain>
    </source>
</reference>
<sequence>MSRLLQEGLKGVINTVNDQFSAPVAPQMMTGMQNCFPVKNAPVFNTNCQPYQNSCNMYQPYPTTTYIQVPVPNAAPPYPHPYPYPVPNAAPPYPFPYPVPNAAPPYPFPYPVPNAAPPYPYPPPACPPPYSYPAVQYAYKPPAPVAVVGTKAVSPPAVQPKVLEPVPKSRHCSQACVPAAKAPGAGEQTKGEAAEEENGNVLLSISSGVQLFIVDAKGQVSSPSSPGYLRIIIISNQQQDSTDTNPLVLLDVCDLLYPLTKDTPVLLARSGIFMFPDSEMPESFVGIVLSSQLPAAEHELFKELLSQLANLKIQSPDDHGEESFNLNEKVSLPSCNEDIKEKPLRPKWSEKMGNAILSGSTKFSKGFAKKAKSTSTSIHKQGAKIRDNIEPAKTPTKVSPHITQGLNAAETTSRGALEVSRFLVGGMNAVSGQAGKLLAPQVQKHGAKLVPKTMKDSRDGRASNADGAKFVAVNSAKGFSAVWTNLKTGAKDVCKSVATETVATVEYKYGEDAGQATDTALKTVGNVGLAAHNFDRLSIGRLMLSTAMSTAEEMVDENDRQPTGS</sequence>
<reference evidence="2" key="3">
    <citation type="submission" date="2025-08" db="UniProtKB">
        <authorList>
            <consortium name="Ensembl"/>
        </authorList>
    </citation>
    <scope>IDENTIFICATION</scope>
    <source>
        <strain evidence="2">HNI</strain>
    </source>
</reference>
<dbReference type="Proteomes" id="UP000265180">
    <property type="component" value="Chromosome 14"/>
</dbReference>
<dbReference type="Ensembl" id="ENSORLT00020032334.1">
    <property type="protein sequence ID" value="ENSORLP00020029609.1"/>
    <property type="gene ID" value="ENSORLG00020013643.1"/>
</dbReference>
<protein>
    <submittedName>
        <fullName evidence="2">Spartin a</fullName>
    </submittedName>
</protein>
<dbReference type="InterPro" id="IPR009686">
    <property type="entry name" value="Senescence/spartin_C"/>
</dbReference>
<dbReference type="PANTHER" id="PTHR21068">
    <property type="entry name" value="SPARTIN"/>
    <property type="match status" value="1"/>
</dbReference>
<feature type="domain" description="Senescence" evidence="1">
    <location>
        <begin position="355"/>
        <end position="547"/>
    </location>
</feature>
<organism evidence="2 3">
    <name type="scientific">Oryzias latipes</name>
    <name type="common">Japanese rice fish</name>
    <name type="synonym">Japanese killifish</name>
    <dbReference type="NCBI Taxonomy" id="8090"/>
    <lineage>
        <taxon>Eukaryota</taxon>
        <taxon>Metazoa</taxon>
        <taxon>Chordata</taxon>
        <taxon>Craniata</taxon>
        <taxon>Vertebrata</taxon>
        <taxon>Euteleostomi</taxon>
        <taxon>Actinopterygii</taxon>
        <taxon>Neopterygii</taxon>
        <taxon>Teleostei</taxon>
        <taxon>Neoteleostei</taxon>
        <taxon>Acanthomorphata</taxon>
        <taxon>Ovalentaria</taxon>
        <taxon>Atherinomorphae</taxon>
        <taxon>Beloniformes</taxon>
        <taxon>Adrianichthyidae</taxon>
        <taxon>Oryziinae</taxon>
        <taxon>Oryzias</taxon>
    </lineage>
</organism>
<reference key="1">
    <citation type="journal article" date="2007" name="Nature">
        <title>The medaka draft genome and insights into vertebrate genome evolution.</title>
        <authorList>
            <person name="Kasahara M."/>
            <person name="Naruse K."/>
            <person name="Sasaki S."/>
            <person name="Nakatani Y."/>
            <person name="Qu W."/>
            <person name="Ahsan B."/>
            <person name="Yamada T."/>
            <person name="Nagayasu Y."/>
            <person name="Doi K."/>
            <person name="Kasai Y."/>
            <person name="Jindo T."/>
            <person name="Kobayashi D."/>
            <person name="Shimada A."/>
            <person name="Toyoda A."/>
            <person name="Kuroki Y."/>
            <person name="Fujiyama A."/>
            <person name="Sasaki T."/>
            <person name="Shimizu A."/>
            <person name="Asakawa S."/>
            <person name="Shimizu N."/>
            <person name="Hashimoto S."/>
            <person name="Yang J."/>
            <person name="Lee Y."/>
            <person name="Matsushima K."/>
            <person name="Sugano S."/>
            <person name="Sakaizumi M."/>
            <person name="Narita T."/>
            <person name="Ohishi K."/>
            <person name="Haga S."/>
            <person name="Ohta F."/>
            <person name="Nomoto H."/>
            <person name="Nogata K."/>
            <person name="Morishita T."/>
            <person name="Endo T."/>
            <person name="Shin-I T."/>
            <person name="Takeda H."/>
            <person name="Morishita S."/>
            <person name="Kohara Y."/>
        </authorList>
    </citation>
    <scope>NUCLEOTIDE SEQUENCE [LARGE SCALE GENOMIC DNA]</scope>
    <source>
        <strain>Hd-rR</strain>
    </source>
</reference>
<evidence type="ECO:0000313" key="3">
    <source>
        <dbReference type="Proteomes" id="UP000265180"/>
    </source>
</evidence>
<dbReference type="Pfam" id="PF06911">
    <property type="entry name" value="Senescence"/>
    <property type="match status" value="1"/>
</dbReference>
<evidence type="ECO:0000313" key="2">
    <source>
        <dbReference type="Ensembl" id="ENSORLP00020029609.1"/>
    </source>
</evidence>